<evidence type="ECO:0000313" key="5">
    <source>
        <dbReference type="EMBL" id="TKK67520.1"/>
    </source>
</evidence>
<proteinExistence type="inferred from homology"/>
<dbReference type="GO" id="GO:0006310">
    <property type="term" value="P:DNA recombination"/>
    <property type="evidence" value="ECO:0007669"/>
    <property type="project" value="UniProtKB-KW"/>
</dbReference>
<dbReference type="EMBL" id="SZQL01000011">
    <property type="protein sequence ID" value="TKK67520.1"/>
    <property type="molecule type" value="Genomic_DNA"/>
</dbReference>
<protein>
    <submittedName>
        <fullName evidence="5">Site-specific integrase</fullName>
    </submittedName>
</protein>
<evidence type="ECO:0000313" key="6">
    <source>
        <dbReference type="Proteomes" id="UP000305848"/>
    </source>
</evidence>
<dbReference type="Proteomes" id="UP000305848">
    <property type="component" value="Unassembled WGS sequence"/>
</dbReference>
<keyword evidence="6" id="KW-1185">Reference proteome</keyword>
<dbReference type="AlphaFoldDB" id="A0A4U3KYE7"/>
<evidence type="ECO:0000256" key="1">
    <source>
        <dbReference type="ARBA" id="ARBA00008857"/>
    </source>
</evidence>
<comment type="similarity">
    <text evidence="1">Belongs to the 'phage' integrase family.</text>
</comment>
<evidence type="ECO:0000256" key="2">
    <source>
        <dbReference type="ARBA" id="ARBA00023125"/>
    </source>
</evidence>
<dbReference type="SUPFAM" id="SSF56349">
    <property type="entry name" value="DNA breaking-rejoining enzymes"/>
    <property type="match status" value="1"/>
</dbReference>
<dbReference type="InterPro" id="IPR013762">
    <property type="entry name" value="Integrase-like_cat_sf"/>
</dbReference>
<dbReference type="Pfam" id="PF17293">
    <property type="entry name" value="Arm-DNA-bind_5"/>
    <property type="match status" value="1"/>
</dbReference>
<comment type="caution">
    <text evidence="5">The sequence shown here is derived from an EMBL/GenBank/DDBJ whole genome shotgun (WGS) entry which is preliminary data.</text>
</comment>
<dbReference type="InterPro" id="IPR010998">
    <property type="entry name" value="Integrase_recombinase_N"/>
</dbReference>
<dbReference type="GO" id="GO:0003677">
    <property type="term" value="F:DNA binding"/>
    <property type="evidence" value="ECO:0007669"/>
    <property type="project" value="UniProtKB-KW"/>
</dbReference>
<dbReference type="PANTHER" id="PTHR30349">
    <property type="entry name" value="PHAGE INTEGRASE-RELATED"/>
    <property type="match status" value="1"/>
</dbReference>
<keyword evidence="2" id="KW-0238">DNA-binding</keyword>
<dbReference type="Gene3D" id="1.10.443.10">
    <property type="entry name" value="Intergrase catalytic core"/>
    <property type="match status" value="1"/>
</dbReference>
<gene>
    <name evidence="5" type="ORF">FC093_14635</name>
</gene>
<evidence type="ECO:0000256" key="3">
    <source>
        <dbReference type="ARBA" id="ARBA00023172"/>
    </source>
</evidence>
<dbReference type="InterPro" id="IPR025269">
    <property type="entry name" value="SAM-like_dom"/>
</dbReference>
<dbReference type="InterPro" id="IPR002104">
    <property type="entry name" value="Integrase_catalytic"/>
</dbReference>
<dbReference type="InterPro" id="IPR035386">
    <property type="entry name" value="Arm-DNA-bind_5"/>
</dbReference>
<dbReference type="Pfam" id="PF00589">
    <property type="entry name" value="Phage_integrase"/>
    <property type="match status" value="1"/>
</dbReference>
<dbReference type="CDD" id="cd01185">
    <property type="entry name" value="INTN1_C_like"/>
    <property type="match status" value="1"/>
</dbReference>
<keyword evidence="3" id="KW-0233">DNA recombination</keyword>
<accession>A0A4U3KYE7</accession>
<name>A0A4U3KYE7_9BACT</name>
<dbReference type="Gene3D" id="1.10.150.130">
    <property type="match status" value="1"/>
</dbReference>
<sequence>MNNSMHISFQLKKFRTDEKGLSPIFVRLTINHQRTEFSIKRSVAPEKWLSSAGIVKGTTEEVKNLNSYLTTVRLKLQEHYRTLLEANKTITPEIIKNTYFGVTEKSKTIVEAFQYHNEQLRQLINKDFSPATLVRYNTACRHTKEFMQWKYQVSDMELKQINHQFITEFEFYLKTVRKCDHNTTMKYITNFKKIIRLCIANEWLDKNPFVNYKISLREVEREFLSEEELQIIADKQLHTERLENVRDIFLFSCFTGLAYADAKKLSSQHIIMGMDGDKWIKINRTKTDTRSSIPLLPTAEAIIERYADDPRCSVNNRLLPVLSNQKMNAYLKEIADLCGIKKNITFHLARHTFATTVTLSNNVSLESVSKMLGHKSIKMTQHYAKILDRKVSDDMKILKNKLNKINMSKQVYKLAK</sequence>
<evidence type="ECO:0000259" key="4">
    <source>
        <dbReference type="PROSITE" id="PS51898"/>
    </source>
</evidence>
<dbReference type="Pfam" id="PF13102">
    <property type="entry name" value="Phage_int_SAM_5"/>
    <property type="match status" value="1"/>
</dbReference>
<reference evidence="5 6" key="1">
    <citation type="submission" date="2019-05" db="EMBL/GenBank/DDBJ databases">
        <title>Panacibacter sp. strain 17mud1-8 Genome sequencing and assembly.</title>
        <authorList>
            <person name="Chhetri G."/>
        </authorList>
    </citation>
    <scope>NUCLEOTIDE SEQUENCE [LARGE SCALE GENOMIC DNA]</scope>
    <source>
        <strain evidence="5 6">17mud1-8</strain>
    </source>
</reference>
<dbReference type="GO" id="GO:0015074">
    <property type="term" value="P:DNA integration"/>
    <property type="evidence" value="ECO:0007669"/>
    <property type="project" value="InterPro"/>
</dbReference>
<feature type="domain" description="Tyr recombinase" evidence="4">
    <location>
        <begin position="219"/>
        <end position="403"/>
    </location>
</feature>
<dbReference type="OrthoDB" id="892893at2"/>
<dbReference type="RefSeq" id="WP_137262537.1">
    <property type="nucleotide sequence ID" value="NZ_SZQL01000011.1"/>
</dbReference>
<dbReference type="InterPro" id="IPR050090">
    <property type="entry name" value="Tyrosine_recombinase_XerCD"/>
</dbReference>
<dbReference type="PROSITE" id="PS51898">
    <property type="entry name" value="TYR_RECOMBINASE"/>
    <property type="match status" value="1"/>
</dbReference>
<dbReference type="PANTHER" id="PTHR30349:SF64">
    <property type="entry name" value="PROPHAGE INTEGRASE INTD-RELATED"/>
    <property type="match status" value="1"/>
</dbReference>
<organism evidence="5 6">
    <name type="scientific">Ilyomonas limi</name>
    <dbReference type="NCBI Taxonomy" id="2575867"/>
    <lineage>
        <taxon>Bacteria</taxon>
        <taxon>Pseudomonadati</taxon>
        <taxon>Bacteroidota</taxon>
        <taxon>Chitinophagia</taxon>
        <taxon>Chitinophagales</taxon>
        <taxon>Chitinophagaceae</taxon>
        <taxon>Ilyomonas</taxon>
    </lineage>
</organism>
<dbReference type="InterPro" id="IPR011010">
    <property type="entry name" value="DNA_brk_join_enz"/>
</dbReference>